<evidence type="ECO:0000256" key="2">
    <source>
        <dbReference type="SAM" id="SignalP"/>
    </source>
</evidence>
<keyword evidence="1 2" id="KW-0732">Signal</keyword>
<keyword evidence="4" id="KW-1185">Reference proteome</keyword>
<dbReference type="Proteomes" id="UP000298127">
    <property type="component" value="Unassembled WGS sequence"/>
</dbReference>
<comment type="caution">
    <text evidence="3">The sequence shown here is derived from an EMBL/GenBank/DDBJ whole genome shotgun (WGS) entry which is preliminary data.</text>
</comment>
<dbReference type="InterPro" id="IPR038404">
    <property type="entry name" value="TRAP_DctP_sf"/>
</dbReference>
<evidence type="ECO:0000313" key="4">
    <source>
        <dbReference type="Proteomes" id="UP000298127"/>
    </source>
</evidence>
<name>A0A4Y9QRH8_9MICO</name>
<protein>
    <submittedName>
        <fullName evidence="3">tRNA modification GTPase</fullName>
    </submittedName>
</protein>
<dbReference type="AlphaFoldDB" id="A0A4Y9QRH8"/>
<sequence>MGTARSRRRGLFAASVLAATTLAVTGCAGGGASPEDTGEASSENKPVTLTVATSQNEQTPNYYCGVELLKERLEDADVGLTVDLYPASQLGPDADRFPQVQAGDIDIDLQGASALSATYEPIGVVDAAYAFDDVDHAFKWIDDSSEDLFTGFHEATGVNVVDGWFFGNRTFTTKDVEVRSPDDLAGVPMRFPNSPIFLANAEAMGVTNPVSVAVEEVYTALQQGIAVGQENPIVATHSSSYDEVLNTAILNDHNVGIHWIIVSDKTYDKLSEEQTELLEKTIHEIRPENRDCVDEETEKILDEYRANDAFTVIEQDDIDMDAFRSQAEEYFEGFFTGENLEAYQAIRETAG</sequence>
<dbReference type="InterPro" id="IPR018389">
    <property type="entry name" value="DctP_fam"/>
</dbReference>
<dbReference type="PANTHER" id="PTHR33376:SF4">
    <property type="entry name" value="SIALIC ACID-BINDING PERIPLASMIC PROTEIN SIAP"/>
    <property type="match status" value="1"/>
</dbReference>
<evidence type="ECO:0000313" key="3">
    <source>
        <dbReference type="EMBL" id="TFV95151.1"/>
    </source>
</evidence>
<dbReference type="Gene3D" id="3.40.190.170">
    <property type="entry name" value="Bacterial extracellular solute-binding protein, family 7"/>
    <property type="match status" value="1"/>
</dbReference>
<dbReference type="NCBIfam" id="NF037995">
    <property type="entry name" value="TRAP_S1"/>
    <property type="match status" value="1"/>
</dbReference>
<accession>A0A4Y9QRH8</accession>
<feature type="signal peptide" evidence="2">
    <location>
        <begin position="1"/>
        <end position="28"/>
    </location>
</feature>
<feature type="chain" id="PRO_5038558711" evidence="2">
    <location>
        <begin position="29"/>
        <end position="351"/>
    </location>
</feature>
<organism evidence="3 4">
    <name type="scientific">Orlajensenia leifsoniae</name>
    <dbReference type="NCBI Taxonomy" id="2561933"/>
    <lineage>
        <taxon>Bacteria</taxon>
        <taxon>Bacillati</taxon>
        <taxon>Actinomycetota</taxon>
        <taxon>Actinomycetes</taxon>
        <taxon>Micrococcales</taxon>
        <taxon>Microbacteriaceae</taxon>
        <taxon>Orlajensenia</taxon>
    </lineage>
</organism>
<gene>
    <name evidence="3" type="ORF">E4M00_15940</name>
</gene>
<dbReference type="EMBL" id="SPQZ01000007">
    <property type="protein sequence ID" value="TFV95151.1"/>
    <property type="molecule type" value="Genomic_DNA"/>
</dbReference>
<reference evidence="3 4" key="1">
    <citation type="journal article" date="2018" name="J. Microbiol.">
        <title>Leifsonia flava sp. nov., a novel actinobacterium isolated from the rhizosphere of Aquilegia viridiflora.</title>
        <authorList>
            <person name="Cai Y."/>
            <person name="Tao W.Z."/>
            <person name="Ma Y.J."/>
            <person name="Cheng J."/>
            <person name="Zhang M.Y."/>
            <person name="Zhang Y.X."/>
        </authorList>
    </citation>
    <scope>NUCLEOTIDE SEQUENCE [LARGE SCALE GENOMIC DNA]</scope>
    <source>
        <strain evidence="3 4">SYP-B2174</strain>
    </source>
</reference>
<dbReference type="PANTHER" id="PTHR33376">
    <property type="match status" value="1"/>
</dbReference>
<evidence type="ECO:0000256" key="1">
    <source>
        <dbReference type="ARBA" id="ARBA00022729"/>
    </source>
</evidence>
<dbReference type="PROSITE" id="PS51257">
    <property type="entry name" value="PROKAR_LIPOPROTEIN"/>
    <property type="match status" value="1"/>
</dbReference>
<dbReference type="GO" id="GO:0055085">
    <property type="term" value="P:transmembrane transport"/>
    <property type="evidence" value="ECO:0007669"/>
    <property type="project" value="InterPro"/>
</dbReference>
<proteinExistence type="predicted"/>
<dbReference type="Pfam" id="PF03480">
    <property type="entry name" value="DctP"/>
    <property type="match status" value="1"/>
</dbReference>